<feature type="region of interest" description="Disordered" evidence="1">
    <location>
        <begin position="136"/>
        <end position="155"/>
    </location>
</feature>
<keyword evidence="2" id="KW-1133">Transmembrane helix</keyword>
<protein>
    <submittedName>
        <fullName evidence="4">Uncharacterized protein</fullName>
    </submittedName>
</protein>
<feature type="transmembrane region" description="Helical" evidence="2">
    <location>
        <begin position="210"/>
        <end position="232"/>
    </location>
</feature>
<comment type="caution">
    <text evidence="4">The sequence shown here is derived from an EMBL/GenBank/DDBJ whole genome shotgun (WGS) entry which is preliminary data.</text>
</comment>
<name>A0AA38L4C4_9AGAR</name>
<proteinExistence type="predicted"/>
<evidence type="ECO:0000256" key="2">
    <source>
        <dbReference type="SAM" id="Phobius"/>
    </source>
</evidence>
<dbReference type="Proteomes" id="UP001163798">
    <property type="component" value="Unassembled WGS sequence"/>
</dbReference>
<feature type="compositionally biased region" description="Low complexity" evidence="1">
    <location>
        <begin position="168"/>
        <end position="195"/>
    </location>
</feature>
<gene>
    <name evidence="4" type="ORF">GGU10DRAFT_361405</name>
</gene>
<feature type="signal peptide" evidence="3">
    <location>
        <begin position="1"/>
        <end position="19"/>
    </location>
</feature>
<keyword evidence="5" id="KW-1185">Reference proteome</keyword>
<reference evidence="4" key="1">
    <citation type="submission" date="2022-08" db="EMBL/GenBank/DDBJ databases">
        <authorList>
            <consortium name="DOE Joint Genome Institute"/>
            <person name="Min B."/>
            <person name="Riley R."/>
            <person name="Sierra-Patev S."/>
            <person name="Naranjo-Ortiz M."/>
            <person name="Looney B."/>
            <person name="Konkel Z."/>
            <person name="Slot J.C."/>
            <person name="Sakamoto Y."/>
            <person name="Steenwyk J.L."/>
            <person name="Rokas A."/>
            <person name="Carro J."/>
            <person name="Camarero S."/>
            <person name="Ferreira P."/>
            <person name="Molpeceres G."/>
            <person name="Ruiz-Duenas F.J."/>
            <person name="Serrano A."/>
            <person name="Henrissat B."/>
            <person name="Drula E."/>
            <person name="Hughes K.W."/>
            <person name="Mata J.L."/>
            <person name="Ishikawa N.K."/>
            <person name="Vargas-Isla R."/>
            <person name="Ushijima S."/>
            <person name="Smith C.A."/>
            <person name="Ahrendt S."/>
            <person name="Andreopoulos W."/>
            <person name="He G."/>
            <person name="Labutti K."/>
            <person name="Lipzen A."/>
            <person name="Ng V."/>
            <person name="Sandor L."/>
            <person name="Barry K."/>
            <person name="Martinez A.T."/>
            <person name="Xiao Y."/>
            <person name="Gibbons J.G."/>
            <person name="Terashima K."/>
            <person name="Hibbett D.S."/>
            <person name="Grigoriev I.V."/>
        </authorList>
    </citation>
    <scope>NUCLEOTIDE SEQUENCE</scope>
    <source>
        <strain evidence="4">TFB10291</strain>
    </source>
</reference>
<feature type="region of interest" description="Disordered" evidence="1">
    <location>
        <begin position="261"/>
        <end position="295"/>
    </location>
</feature>
<evidence type="ECO:0000256" key="3">
    <source>
        <dbReference type="SAM" id="SignalP"/>
    </source>
</evidence>
<feature type="region of interest" description="Disordered" evidence="1">
    <location>
        <begin position="167"/>
        <end position="204"/>
    </location>
</feature>
<organism evidence="4 5">
    <name type="scientific">Lentinula aff. detonsa</name>
    <dbReference type="NCBI Taxonomy" id="2804958"/>
    <lineage>
        <taxon>Eukaryota</taxon>
        <taxon>Fungi</taxon>
        <taxon>Dikarya</taxon>
        <taxon>Basidiomycota</taxon>
        <taxon>Agaricomycotina</taxon>
        <taxon>Agaricomycetes</taxon>
        <taxon>Agaricomycetidae</taxon>
        <taxon>Agaricales</taxon>
        <taxon>Marasmiineae</taxon>
        <taxon>Omphalotaceae</taxon>
        <taxon>Lentinula</taxon>
    </lineage>
</organism>
<feature type="chain" id="PRO_5041428489" evidence="3">
    <location>
        <begin position="20"/>
        <end position="337"/>
    </location>
</feature>
<dbReference type="EMBL" id="MU793428">
    <property type="protein sequence ID" value="KAJ3783250.1"/>
    <property type="molecule type" value="Genomic_DNA"/>
</dbReference>
<keyword evidence="2" id="KW-0812">Transmembrane</keyword>
<keyword evidence="2" id="KW-0472">Membrane</keyword>
<evidence type="ECO:0000313" key="5">
    <source>
        <dbReference type="Proteomes" id="UP001163798"/>
    </source>
</evidence>
<evidence type="ECO:0000313" key="4">
    <source>
        <dbReference type="EMBL" id="KAJ3783250.1"/>
    </source>
</evidence>
<evidence type="ECO:0000256" key="1">
    <source>
        <dbReference type="SAM" id="MobiDB-lite"/>
    </source>
</evidence>
<keyword evidence="3" id="KW-0732">Signal</keyword>
<feature type="compositionally biased region" description="Basic and acidic residues" evidence="1">
    <location>
        <begin position="261"/>
        <end position="285"/>
    </location>
</feature>
<sequence>MFMILSWALAAHVTQLVFAQSSDNPASTFNFDPITGLLTPSDVTTATVIGHPPPSNVVFSEDGVLITAGPIVTNYIRIPQDPEHSIFTPTVPSLYSATDSIVVFIESISSNTDLFGIGPVSIVTAPSAPAVFYTPTSSVNSTTSHSSPESTSTMSSNVFNASASVPVSSTPDGISSPPTSSSMTSSPIVTSSTPTNLSAGGNPKKSKLPAILGGTVGATVSIQIAILLWFSYRRCPHWHRRHVRRQIQNLASETVQVQVSRAREDSSIDDQSRAGIRDHDSREQPSAEEYSGGVEERHPSLVQTYRYQDSGWRDPTLIRNMMPNERLIELPPDYSSI</sequence>
<accession>A0AA38L4C4</accession>
<dbReference type="AlphaFoldDB" id="A0AA38L4C4"/>